<dbReference type="OrthoDB" id="498034at2759"/>
<organism evidence="3">
    <name type="scientific">Micromonas pusilla (strain CCMP1545)</name>
    <name type="common">Picoplanktonic green alga</name>
    <dbReference type="NCBI Taxonomy" id="564608"/>
    <lineage>
        <taxon>Eukaryota</taxon>
        <taxon>Viridiplantae</taxon>
        <taxon>Chlorophyta</taxon>
        <taxon>Mamiellophyceae</taxon>
        <taxon>Mamiellales</taxon>
        <taxon>Mamiellaceae</taxon>
        <taxon>Micromonas</taxon>
    </lineage>
</organism>
<dbReference type="KEGG" id="mpp:MICPUCDRAFT_57446"/>
<feature type="region of interest" description="Disordered" evidence="1">
    <location>
        <begin position="1"/>
        <end position="26"/>
    </location>
</feature>
<accession>C1MQX4</accession>
<feature type="compositionally biased region" description="Basic and acidic residues" evidence="1">
    <location>
        <begin position="127"/>
        <end position="147"/>
    </location>
</feature>
<evidence type="ECO:0000313" key="3">
    <source>
        <dbReference type="Proteomes" id="UP000001876"/>
    </source>
</evidence>
<feature type="compositionally biased region" description="Low complexity" evidence="1">
    <location>
        <begin position="12"/>
        <end position="26"/>
    </location>
</feature>
<name>C1MQX4_MICPC</name>
<dbReference type="RefSeq" id="XP_003058205.1">
    <property type="nucleotide sequence ID" value="XM_003058159.1"/>
</dbReference>
<evidence type="ECO:0000256" key="1">
    <source>
        <dbReference type="SAM" id="MobiDB-lite"/>
    </source>
</evidence>
<feature type="region of interest" description="Disordered" evidence="1">
    <location>
        <begin position="127"/>
        <end position="164"/>
    </location>
</feature>
<keyword evidence="3" id="KW-1185">Reference proteome</keyword>
<dbReference type="Proteomes" id="UP000001876">
    <property type="component" value="Unassembled WGS sequence"/>
</dbReference>
<proteinExistence type="predicted"/>
<sequence length="164" mass="17121">MHRRGGARHVVSATTTPSNAPATTASDSIRAKASKTAAALMLSAAIALSHPSTAHALGGGFKSNNDVYAQMMKEMEEQRKAEGTKTLSAADMYDEQGGACGEGYELVVRKVLGASCECVADSCKDGAAEGSREVRTEAERSFGKQEDAPEAGSSGIVFTFQNKE</sequence>
<dbReference type="GeneID" id="9683269"/>
<dbReference type="EMBL" id="GG663738">
    <property type="protein sequence ID" value="EEH58156.1"/>
    <property type="molecule type" value="Genomic_DNA"/>
</dbReference>
<dbReference type="AlphaFoldDB" id="C1MQX4"/>
<reference evidence="2 3" key="1">
    <citation type="journal article" date="2009" name="Science">
        <title>Green evolution and dynamic adaptations revealed by genomes of the marine picoeukaryotes Micromonas.</title>
        <authorList>
            <person name="Worden A.Z."/>
            <person name="Lee J.H."/>
            <person name="Mock T."/>
            <person name="Rouze P."/>
            <person name="Simmons M.P."/>
            <person name="Aerts A.L."/>
            <person name="Allen A.E."/>
            <person name="Cuvelier M.L."/>
            <person name="Derelle E."/>
            <person name="Everett M.V."/>
            <person name="Foulon E."/>
            <person name="Grimwood J."/>
            <person name="Gundlach H."/>
            <person name="Henrissat B."/>
            <person name="Napoli C."/>
            <person name="McDonald S.M."/>
            <person name="Parker M.S."/>
            <person name="Rombauts S."/>
            <person name="Salamov A."/>
            <person name="Von Dassow P."/>
            <person name="Badger J.H."/>
            <person name="Coutinho P.M."/>
            <person name="Demir E."/>
            <person name="Dubchak I."/>
            <person name="Gentemann C."/>
            <person name="Eikrem W."/>
            <person name="Gready J.E."/>
            <person name="John U."/>
            <person name="Lanier W."/>
            <person name="Lindquist E.A."/>
            <person name="Lucas S."/>
            <person name="Mayer K.F."/>
            <person name="Moreau H."/>
            <person name="Not F."/>
            <person name="Otillar R."/>
            <person name="Panaud O."/>
            <person name="Pangilinan J."/>
            <person name="Paulsen I."/>
            <person name="Piegu B."/>
            <person name="Poliakov A."/>
            <person name="Robbens S."/>
            <person name="Schmutz J."/>
            <person name="Toulza E."/>
            <person name="Wyss T."/>
            <person name="Zelensky A."/>
            <person name="Zhou K."/>
            <person name="Armbrust E.V."/>
            <person name="Bhattacharya D."/>
            <person name="Goodenough U.W."/>
            <person name="Van de Peer Y."/>
            <person name="Grigoriev I.V."/>
        </authorList>
    </citation>
    <scope>NUCLEOTIDE SEQUENCE [LARGE SCALE GENOMIC DNA]</scope>
    <source>
        <strain evidence="2 3">CCMP1545</strain>
    </source>
</reference>
<protein>
    <submittedName>
        <fullName evidence="2">Uncharacterized protein</fullName>
    </submittedName>
</protein>
<gene>
    <name evidence="2" type="ORF">MICPUCDRAFT_57446</name>
</gene>
<evidence type="ECO:0000313" key="2">
    <source>
        <dbReference type="EMBL" id="EEH58156.1"/>
    </source>
</evidence>